<evidence type="ECO:0000259" key="8">
    <source>
        <dbReference type="Pfam" id="PF12704"/>
    </source>
</evidence>
<evidence type="ECO:0000313" key="9">
    <source>
        <dbReference type="EMBL" id="MDP4301300.1"/>
    </source>
</evidence>
<evidence type="ECO:0000256" key="2">
    <source>
        <dbReference type="ARBA" id="ARBA00022475"/>
    </source>
</evidence>
<keyword evidence="4 6" id="KW-1133">Transmembrane helix</keyword>
<evidence type="ECO:0000256" key="1">
    <source>
        <dbReference type="ARBA" id="ARBA00004651"/>
    </source>
</evidence>
<reference evidence="9 10" key="1">
    <citation type="submission" date="2023-08" db="EMBL/GenBank/DDBJ databases">
        <authorList>
            <person name="Roldan D.M."/>
            <person name="Menes R.J."/>
        </authorList>
    </citation>
    <scope>NUCLEOTIDE SEQUENCE [LARGE SCALE GENOMIC DNA]</scope>
    <source>
        <strain evidence="9 10">CCM 2812</strain>
    </source>
</reference>
<feature type="transmembrane region" description="Helical" evidence="6">
    <location>
        <begin position="18"/>
        <end position="37"/>
    </location>
</feature>
<organism evidence="9 10">
    <name type="scientific">Leptothrix discophora</name>
    <dbReference type="NCBI Taxonomy" id="89"/>
    <lineage>
        <taxon>Bacteria</taxon>
        <taxon>Pseudomonadati</taxon>
        <taxon>Pseudomonadota</taxon>
        <taxon>Betaproteobacteria</taxon>
        <taxon>Burkholderiales</taxon>
        <taxon>Sphaerotilaceae</taxon>
        <taxon>Leptothrix</taxon>
    </lineage>
</organism>
<accession>A0ABT9G493</accession>
<proteinExistence type="predicted"/>
<protein>
    <submittedName>
        <fullName evidence="9">ABC transporter permease</fullName>
    </submittedName>
</protein>
<evidence type="ECO:0000256" key="5">
    <source>
        <dbReference type="ARBA" id="ARBA00023136"/>
    </source>
</evidence>
<feature type="domain" description="ABC3 transporter permease C-terminal" evidence="7">
    <location>
        <begin position="299"/>
        <end position="414"/>
    </location>
</feature>
<sequence length="425" mass="44827">MNAALLSLAARSAWNRRGVLALVVASIALSTLLLVGIERIRHEVRESFSQSVSGTDLIVGARTGPVQLMLYAVFRIGSATNNISWDAAQMLAQHRAVAWTLPISLGDSHRGHAVVGTRAAYFERFRYGERQALALAEGRAFVDGIEGVFDVVIGSEVAHRLGYRLGQRVVLSHGDGAIAANDHADKPFKVAGILAPTGTPVDRSLHVSLEAIEALHLDWQAGVPIASMAVPADQLAQQDLTPRSVTAVLVGLKSRAAVFSVQRQVANHRAEPLMAVLPGVALDELWEVIGVGERGLLAVGVLVSVVSLAGLVAVILAGLAQRRRELAILRTVGCGPRTLLALLALEGALVTLAGVVLGLLAGALLLALGADLIQQHTGLRPGLGWPGADEWRWVGAVLAGGWTASLLPGWRAYRLSLTDGLSPRL</sequence>
<comment type="subcellular location">
    <subcellularLocation>
        <location evidence="1">Cell membrane</location>
        <topology evidence="1">Multi-pass membrane protein</topology>
    </subcellularLocation>
</comment>
<evidence type="ECO:0000256" key="6">
    <source>
        <dbReference type="SAM" id="Phobius"/>
    </source>
</evidence>
<evidence type="ECO:0000313" key="10">
    <source>
        <dbReference type="Proteomes" id="UP001235760"/>
    </source>
</evidence>
<dbReference type="Pfam" id="PF02687">
    <property type="entry name" value="FtsX"/>
    <property type="match status" value="1"/>
</dbReference>
<feature type="transmembrane region" description="Helical" evidence="6">
    <location>
        <begin position="340"/>
        <end position="373"/>
    </location>
</feature>
<feature type="domain" description="MacB-like periplasmic core" evidence="8">
    <location>
        <begin position="22"/>
        <end position="266"/>
    </location>
</feature>
<evidence type="ECO:0000256" key="3">
    <source>
        <dbReference type="ARBA" id="ARBA00022692"/>
    </source>
</evidence>
<keyword evidence="10" id="KW-1185">Reference proteome</keyword>
<dbReference type="InterPro" id="IPR025857">
    <property type="entry name" value="MacB_PCD"/>
</dbReference>
<name>A0ABT9G493_LEPDI</name>
<evidence type="ECO:0000256" key="4">
    <source>
        <dbReference type="ARBA" id="ARBA00022989"/>
    </source>
</evidence>
<dbReference type="EMBL" id="JAUZEE010000005">
    <property type="protein sequence ID" value="MDP4301300.1"/>
    <property type="molecule type" value="Genomic_DNA"/>
</dbReference>
<feature type="transmembrane region" description="Helical" evidence="6">
    <location>
        <begin position="296"/>
        <end position="319"/>
    </location>
</feature>
<gene>
    <name evidence="9" type="ORF">Q8X39_11685</name>
</gene>
<keyword evidence="2" id="KW-1003">Cell membrane</keyword>
<dbReference type="RefSeq" id="WP_305749844.1">
    <property type="nucleotide sequence ID" value="NZ_JAUZEE010000005.1"/>
</dbReference>
<dbReference type="Pfam" id="PF12704">
    <property type="entry name" value="MacB_PCD"/>
    <property type="match status" value="1"/>
</dbReference>
<feature type="transmembrane region" description="Helical" evidence="6">
    <location>
        <begin position="393"/>
        <end position="413"/>
    </location>
</feature>
<keyword evidence="3 6" id="KW-0812">Transmembrane</keyword>
<comment type="caution">
    <text evidence="9">The sequence shown here is derived from an EMBL/GenBank/DDBJ whole genome shotgun (WGS) entry which is preliminary data.</text>
</comment>
<dbReference type="Proteomes" id="UP001235760">
    <property type="component" value="Unassembled WGS sequence"/>
</dbReference>
<evidence type="ECO:0000259" key="7">
    <source>
        <dbReference type="Pfam" id="PF02687"/>
    </source>
</evidence>
<keyword evidence="5 6" id="KW-0472">Membrane</keyword>
<dbReference type="PANTHER" id="PTHR43738:SF2">
    <property type="entry name" value="ABC TRANSPORTER PERMEASE"/>
    <property type="match status" value="1"/>
</dbReference>
<dbReference type="InterPro" id="IPR051125">
    <property type="entry name" value="ABC-4/HrtB_transporter"/>
</dbReference>
<dbReference type="PANTHER" id="PTHR43738">
    <property type="entry name" value="ABC TRANSPORTER, MEMBRANE PROTEIN"/>
    <property type="match status" value="1"/>
</dbReference>
<dbReference type="InterPro" id="IPR003838">
    <property type="entry name" value="ABC3_permease_C"/>
</dbReference>